<dbReference type="RefSeq" id="WP_311333656.1">
    <property type="nucleotide sequence ID" value="NZ_JAVRHZ010000008.1"/>
</dbReference>
<feature type="signal peptide" evidence="1">
    <location>
        <begin position="1"/>
        <end position="19"/>
    </location>
</feature>
<name>A0ABU2YHG6_9FLAO</name>
<dbReference type="GO" id="GO:0008237">
    <property type="term" value="F:metallopeptidase activity"/>
    <property type="evidence" value="ECO:0007669"/>
    <property type="project" value="UniProtKB-KW"/>
</dbReference>
<evidence type="ECO:0000313" key="2">
    <source>
        <dbReference type="EMBL" id="MDT0556705.1"/>
    </source>
</evidence>
<reference evidence="2 3" key="1">
    <citation type="submission" date="2023-09" db="EMBL/GenBank/DDBJ databases">
        <authorList>
            <person name="Rey-Velasco X."/>
        </authorList>
    </citation>
    <scope>NUCLEOTIDE SEQUENCE [LARGE SCALE GENOMIC DNA]</scope>
    <source>
        <strain evidence="2 3">W242</strain>
    </source>
</reference>
<keyword evidence="2" id="KW-0482">Metalloprotease</keyword>
<dbReference type="Proteomes" id="UP001254488">
    <property type="component" value="Unassembled WGS sequence"/>
</dbReference>
<organism evidence="2 3">
    <name type="scientific">Patiriisocius hiemis</name>
    <dbReference type="NCBI Taxonomy" id="3075604"/>
    <lineage>
        <taxon>Bacteria</taxon>
        <taxon>Pseudomonadati</taxon>
        <taxon>Bacteroidota</taxon>
        <taxon>Flavobacteriia</taxon>
        <taxon>Flavobacteriales</taxon>
        <taxon>Flavobacteriaceae</taxon>
        <taxon>Patiriisocius</taxon>
    </lineage>
</organism>
<proteinExistence type="predicted"/>
<keyword evidence="2" id="KW-0645">Protease</keyword>
<dbReference type="SUPFAM" id="SSF55486">
    <property type="entry name" value="Metalloproteases ('zincins'), catalytic domain"/>
    <property type="match status" value="1"/>
</dbReference>
<gene>
    <name evidence="2" type="ORF">RM538_11870</name>
</gene>
<dbReference type="Gene3D" id="3.40.390.10">
    <property type="entry name" value="Collagenase (Catalytic Domain)"/>
    <property type="match status" value="1"/>
</dbReference>
<accession>A0ABU2YHG6</accession>
<sequence>MKIFQFKYIVFFVALIVLAGCKDDDSDGVEDFKAENRKALGSSGADILSSDIYQSITLELVYSAGFRPEQSTITDFENFLAARINKPSGINVIETQIEAPDGAPFTTQEIRDIEDENRTRYTEGDDIAVYVFFSNGSNSNDTNTAVTLGTAYQNTSIVVYERTLRNLSTSQNIELGLLESTTLQHEFGHLFGLVNILDDDIHSNHEDTDNNRHCIVEDCLMYFESNLGRSNMEAILNNLRGRQNVPEFDADLCLQDLQAKGGR</sequence>
<keyword evidence="3" id="KW-1185">Reference proteome</keyword>
<evidence type="ECO:0000256" key="1">
    <source>
        <dbReference type="SAM" id="SignalP"/>
    </source>
</evidence>
<comment type="caution">
    <text evidence="2">The sequence shown here is derived from an EMBL/GenBank/DDBJ whole genome shotgun (WGS) entry which is preliminary data.</text>
</comment>
<dbReference type="PROSITE" id="PS51257">
    <property type="entry name" value="PROKAR_LIPOPROTEIN"/>
    <property type="match status" value="1"/>
</dbReference>
<feature type="chain" id="PRO_5045096200" evidence="1">
    <location>
        <begin position="20"/>
        <end position="263"/>
    </location>
</feature>
<dbReference type="InterPro" id="IPR024079">
    <property type="entry name" value="MetalloPept_cat_dom_sf"/>
</dbReference>
<keyword evidence="2" id="KW-0378">Hydrolase</keyword>
<protein>
    <submittedName>
        <fullName evidence="2">Zinc-dependent metalloprotease family protein</fullName>
    </submittedName>
</protein>
<keyword evidence="1" id="KW-0732">Signal</keyword>
<evidence type="ECO:0000313" key="3">
    <source>
        <dbReference type="Proteomes" id="UP001254488"/>
    </source>
</evidence>
<dbReference type="EMBL" id="JAVRHZ010000008">
    <property type="protein sequence ID" value="MDT0556705.1"/>
    <property type="molecule type" value="Genomic_DNA"/>
</dbReference>